<comment type="catalytic activity">
    <reaction evidence="6">
        <text>a 2'-deoxycytidine in DNA + S-adenosyl-L-methionine = a 5-methyl-2'-deoxycytidine in DNA + S-adenosyl-L-homocysteine + H(+)</text>
        <dbReference type="Rhea" id="RHEA:13681"/>
        <dbReference type="Rhea" id="RHEA-COMP:11369"/>
        <dbReference type="Rhea" id="RHEA-COMP:11370"/>
        <dbReference type="ChEBI" id="CHEBI:15378"/>
        <dbReference type="ChEBI" id="CHEBI:57856"/>
        <dbReference type="ChEBI" id="CHEBI:59789"/>
        <dbReference type="ChEBI" id="CHEBI:85452"/>
        <dbReference type="ChEBI" id="CHEBI:85454"/>
        <dbReference type="EC" id="2.1.1.37"/>
    </reaction>
</comment>
<dbReference type="PANTHER" id="PTHR46098:SF1">
    <property type="entry name" value="TRNA (CYTOSINE(38)-C(5))-METHYLTRANSFERASE"/>
    <property type="match status" value="1"/>
</dbReference>
<sequence length="304" mass="33126">MTATAYYNEIDPFAAQWLRNLIDAGHIAPGVVDSRSIEEVTPNDLKGFKQCHFFAGIGVWSYALRRAGWPDDRPVWTGSCPCQPFSVCGSKKGKSDKRHLFPAWFRLISECQPNVIFGEQVASKDGLDWLDDVQAKLENAAYAFAGFDLCAAGFGAPHIRQRLFWVADADSNGREGRLSGWQDSQREAVNGSVGCDSATNRLAHTNNDRQQSGCRDGGGCKPPIEGYNSGWCGTANISNAVGGFWAGSDWIFCRDGKWRPVKPGLKPLVDGVAGRVGQLRAYGNAIVAPVAEAFIRAYMEAVTQ</sequence>
<evidence type="ECO:0000256" key="6">
    <source>
        <dbReference type="ARBA" id="ARBA00047422"/>
    </source>
</evidence>
<name>A0A3X7ZQH3_SALER</name>
<reference evidence="7" key="1">
    <citation type="submission" date="2018-07" db="EMBL/GenBank/DDBJ databases">
        <authorList>
            <consortium name="GenomeTrakr network: Whole genome sequencing for foodborne pathogen traceback"/>
        </authorList>
    </citation>
    <scope>NUCLEOTIDE SEQUENCE [LARGE SCALE GENOMIC DNA]</scope>
    <source>
        <strain evidence="7">CFSAN048114</strain>
    </source>
</reference>
<dbReference type="EMBL" id="RSUV01000013">
    <property type="protein sequence ID" value="MIV45219.1"/>
    <property type="molecule type" value="Genomic_DNA"/>
</dbReference>
<dbReference type="InterPro" id="IPR001525">
    <property type="entry name" value="C5_MeTfrase"/>
</dbReference>
<evidence type="ECO:0000256" key="3">
    <source>
        <dbReference type="ARBA" id="ARBA00022679"/>
    </source>
</evidence>
<evidence type="ECO:0000313" key="7">
    <source>
        <dbReference type="EMBL" id="MIV45219.1"/>
    </source>
</evidence>
<dbReference type="GO" id="GO:0032259">
    <property type="term" value="P:methylation"/>
    <property type="evidence" value="ECO:0007669"/>
    <property type="project" value="UniProtKB-KW"/>
</dbReference>
<protein>
    <recommendedName>
        <fullName evidence="1">DNA (cytosine-5-)-methyltransferase</fullName>
        <ecNumber evidence="1">2.1.1.37</ecNumber>
    </recommendedName>
</protein>
<dbReference type="InterPro" id="IPR050750">
    <property type="entry name" value="C5-MTase"/>
</dbReference>
<keyword evidence="4" id="KW-0949">S-adenosyl-L-methionine</keyword>
<dbReference type="GO" id="GO:0009307">
    <property type="term" value="P:DNA restriction-modification system"/>
    <property type="evidence" value="ECO:0007669"/>
    <property type="project" value="UniProtKB-KW"/>
</dbReference>
<proteinExistence type="predicted"/>
<evidence type="ECO:0000256" key="4">
    <source>
        <dbReference type="ARBA" id="ARBA00022691"/>
    </source>
</evidence>
<organism evidence="7">
    <name type="scientific">Salmonella enterica</name>
    <name type="common">Salmonella choleraesuis</name>
    <dbReference type="NCBI Taxonomy" id="28901"/>
    <lineage>
        <taxon>Bacteria</taxon>
        <taxon>Pseudomonadati</taxon>
        <taxon>Pseudomonadota</taxon>
        <taxon>Gammaproteobacteria</taxon>
        <taxon>Enterobacterales</taxon>
        <taxon>Enterobacteriaceae</taxon>
        <taxon>Salmonella</taxon>
    </lineage>
</organism>
<dbReference type="Pfam" id="PF00145">
    <property type="entry name" value="DNA_methylase"/>
    <property type="match status" value="1"/>
</dbReference>
<comment type="caution">
    <text evidence="7">The sequence shown here is derived from an EMBL/GenBank/DDBJ whole genome shotgun (WGS) entry which is preliminary data.</text>
</comment>
<dbReference type="Gene3D" id="3.40.50.150">
    <property type="entry name" value="Vaccinia Virus protein VP39"/>
    <property type="match status" value="1"/>
</dbReference>
<accession>A0A3X7ZQH3</accession>
<dbReference type="EC" id="2.1.1.37" evidence="1"/>
<dbReference type="GO" id="GO:0003886">
    <property type="term" value="F:DNA (cytosine-5-)-methyltransferase activity"/>
    <property type="evidence" value="ECO:0007669"/>
    <property type="project" value="UniProtKB-EC"/>
</dbReference>
<evidence type="ECO:0000256" key="5">
    <source>
        <dbReference type="ARBA" id="ARBA00022747"/>
    </source>
</evidence>
<evidence type="ECO:0000256" key="1">
    <source>
        <dbReference type="ARBA" id="ARBA00011975"/>
    </source>
</evidence>
<dbReference type="InterPro" id="IPR029063">
    <property type="entry name" value="SAM-dependent_MTases_sf"/>
</dbReference>
<dbReference type="Proteomes" id="UP000839530">
    <property type="component" value="Unassembled WGS sequence"/>
</dbReference>
<keyword evidence="3 7" id="KW-0808">Transferase</keyword>
<evidence type="ECO:0000256" key="2">
    <source>
        <dbReference type="ARBA" id="ARBA00022603"/>
    </source>
</evidence>
<dbReference type="PANTHER" id="PTHR46098">
    <property type="entry name" value="TRNA (CYTOSINE(38)-C(5))-METHYLTRANSFERASE"/>
    <property type="match status" value="1"/>
</dbReference>
<dbReference type="AlphaFoldDB" id="A0A3X7ZQH3"/>
<gene>
    <name evidence="7" type="ORF">A7E06_17265</name>
</gene>
<keyword evidence="2 7" id="KW-0489">Methyltransferase</keyword>
<dbReference type="SUPFAM" id="SSF53335">
    <property type="entry name" value="S-adenosyl-L-methionine-dependent methyltransferases"/>
    <property type="match status" value="1"/>
</dbReference>
<keyword evidence="5" id="KW-0680">Restriction system</keyword>